<dbReference type="GO" id="GO:0003677">
    <property type="term" value="F:DNA binding"/>
    <property type="evidence" value="ECO:0007669"/>
    <property type="project" value="UniProtKB-KW"/>
</dbReference>
<evidence type="ECO:0000313" key="7">
    <source>
        <dbReference type="EMBL" id="SNT37571.1"/>
    </source>
</evidence>
<dbReference type="Gene3D" id="1.10.10.10">
    <property type="entry name" value="Winged helix-like DNA-binding domain superfamily/Winged helix DNA-binding domain"/>
    <property type="match status" value="1"/>
</dbReference>
<evidence type="ECO:0000256" key="3">
    <source>
        <dbReference type="ARBA" id="ARBA00023125"/>
    </source>
</evidence>
<dbReference type="PRINTS" id="PR00039">
    <property type="entry name" value="HTHLYSR"/>
</dbReference>
<dbReference type="Pfam" id="PF03466">
    <property type="entry name" value="LysR_substrate"/>
    <property type="match status" value="1"/>
</dbReference>
<evidence type="ECO:0000256" key="5">
    <source>
        <dbReference type="SAM" id="MobiDB-lite"/>
    </source>
</evidence>
<keyword evidence="4" id="KW-0804">Transcription</keyword>
<dbReference type="Pfam" id="PF00126">
    <property type="entry name" value="HTH_1"/>
    <property type="match status" value="1"/>
</dbReference>
<dbReference type="OrthoDB" id="3176554at2"/>
<proteinExistence type="inferred from homology"/>
<evidence type="ECO:0000259" key="6">
    <source>
        <dbReference type="PROSITE" id="PS50931"/>
    </source>
</evidence>
<dbReference type="Proteomes" id="UP000198280">
    <property type="component" value="Unassembled WGS sequence"/>
</dbReference>
<accession>A0A239M4L9</accession>
<organism evidence="7 8">
    <name type="scientific">Actinacidiphila glaucinigra</name>
    <dbReference type="NCBI Taxonomy" id="235986"/>
    <lineage>
        <taxon>Bacteria</taxon>
        <taxon>Bacillati</taxon>
        <taxon>Actinomycetota</taxon>
        <taxon>Actinomycetes</taxon>
        <taxon>Kitasatosporales</taxon>
        <taxon>Streptomycetaceae</taxon>
        <taxon>Actinacidiphila</taxon>
    </lineage>
</organism>
<dbReference type="CDD" id="cd08414">
    <property type="entry name" value="PBP2_LTTR_aromatics_like"/>
    <property type="match status" value="1"/>
</dbReference>
<evidence type="ECO:0000256" key="2">
    <source>
        <dbReference type="ARBA" id="ARBA00023015"/>
    </source>
</evidence>
<dbReference type="InterPro" id="IPR005119">
    <property type="entry name" value="LysR_subst-bd"/>
</dbReference>
<reference evidence="7 8" key="1">
    <citation type="submission" date="2017-06" db="EMBL/GenBank/DDBJ databases">
        <authorList>
            <person name="Kim H.J."/>
            <person name="Triplett B.A."/>
        </authorList>
    </citation>
    <scope>NUCLEOTIDE SEQUENCE [LARGE SCALE GENOMIC DNA]</scope>
    <source>
        <strain evidence="7 8">CGMCC 4.1858</strain>
    </source>
</reference>
<dbReference type="InterPro" id="IPR000847">
    <property type="entry name" value="LysR_HTH_N"/>
</dbReference>
<dbReference type="EMBL" id="FZOF01000022">
    <property type="protein sequence ID" value="SNT37571.1"/>
    <property type="molecule type" value="Genomic_DNA"/>
</dbReference>
<feature type="domain" description="HTH lysR-type" evidence="6">
    <location>
        <begin position="1"/>
        <end position="59"/>
    </location>
</feature>
<dbReference type="AlphaFoldDB" id="A0A239M4L9"/>
<dbReference type="GO" id="GO:0032993">
    <property type="term" value="C:protein-DNA complex"/>
    <property type="evidence" value="ECO:0007669"/>
    <property type="project" value="TreeGrafter"/>
</dbReference>
<dbReference type="RefSeq" id="WP_089227409.1">
    <property type="nucleotide sequence ID" value="NZ_FZOF01000022.1"/>
</dbReference>
<keyword evidence="2" id="KW-0805">Transcription regulation</keyword>
<dbReference type="FunFam" id="1.10.10.10:FF:000001">
    <property type="entry name" value="LysR family transcriptional regulator"/>
    <property type="match status" value="1"/>
</dbReference>
<dbReference type="Gene3D" id="3.40.190.10">
    <property type="entry name" value="Periplasmic binding protein-like II"/>
    <property type="match status" value="2"/>
</dbReference>
<comment type="similarity">
    <text evidence="1">Belongs to the LysR transcriptional regulatory family.</text>
</comment>
<dbReference type="GO" id="GO:0003700">
    <property type="term" value="F:DNA-binding transcription factor activity"/>
    <property type="evidence" value="ECO:0007669"/>
    <property type="project" value="InterPro"/>
</dbReference>
<keyword evidence="8" id="KW-1185">Reference proteome</keyword>
<dbReference type="PROSITE" id="PS50931">
    <property type="entry name" value="HTH_LYSR"/>
    <property type="match status" value="1"/>
</dbReference>
<evidence type="ECO:0000256" key="1">
    <source>
        <dbReference type="ARBA" id="ARBA00009437"/>
    </source>
</evidence>
<evidence type="ECO:0000256" key="4">
    <source>
        <dbReference type="ARBA" id="ARBA00023163"/>
    </source>
</evidence>
<dbReference type="InterPro" id="IPR036390">
    <property type="entry name" value="WH_DNA-bd_sf"/>
</dbReference>
<dbReference type="PANTHER" id="PTHR30346:SF0">
    <property type="entry name" value="HCA OPERON TRANSCRIPTIONAL ACTIVATOR HCAR"/>
    <property type="match status" value="1"/>
</dbReference>
<sequence>MDLLRHLRIFVAVAEELHFGRAADRLGTAQPPVSQAVRALERELGAELFDRSRHRTALTSAGALLLEETRELLAREERLRALARRAADGGLGTLRAAVPTGTTAAAVSALLAACAEHTPEPAVELREATTAEQLRLLGSGGLDVGLVHRPVAAATGLRLGPEASSELGVVLPRTSPLARGPRVSLADLSGQDLVVFPRDEAPGWYDRLLENCRAAGFVPGGVRHASSPEFLLALVAAGNGVAFDQGAAARREPRVAWRPLSGTPLVRRIGGAWPAGPSAHPAAPRFAALAARVLARHGAAAGRHAGTSPPSEGPPRPWSVVFG</sequence>
<gene>
    <name evidence="7" type="ORF">SAMN05216252_122167</name>
</gene>
<dbReference type="SUPFAM" id="SSF53850">
    <property type="entry name" value="Periplasmic binding protein-like II"/>
    <property type="match status" value="1"/>
</dbReference>
<dbReference type="InterPro" id="IPR036388">
    <property type="entry name" value="WH-like_DNA-bd_sf"/>
</dbReference>
<dbReference type="PANTHER" id="PTHR30346">
    <property type="entry name" value="TRANSCRIPTIONAL DUAL REGULATOR HCAR-RELATED"/>
    <property type="match status" value="1"/>
</dbReference>
<protein>
    <submittedName>
        <fullName evidence="7">DNA-binding transcriptional regulator, LysR family</fullName>
    </submittedName>
</protein>
<evidence type="ECO:0000313" key="8">
    <source>
        <dbReference type="Proteomes" id="UP000198280"/>
    </source>
</evidence>
<name>A0A239M4L9_9ACTN</name>
<dbReference type="SUPFAM" id="SSF46785">
    <property type="entry name" value="Winged helix' DNA-binding domain"/>
    <property type="match status" value="1"/>
</dbReference>
<feature type="region of interest" description="Disordered" evidence="5">
    <location>
        <begin position="300"/>
        <end position="323"/>
    </location>
</feature>
<keyword evidence="3 7" id="KW-0238">DNA-binding</keyword>